<comment type="caution">
    <text evidence="2">The sequence shown here is derived from an EMBL/GenBank/DDBJ whole genome shotgun (WGS) entry which is preliminary data.</text>
</comment>
<dbReference type="Pfam" id="PF06114">
    <property type="entry name" value="Peptidase_M78"/>
    <property type="match status" value="1"/>
</dbReference>
<keyword evidence="3" id="KW-1185">Reference proteome</keyword>
<accession>A0ABR5MK55</accession>
<dbReference type="EMBL" id="LGTK01000018">
    <property type="protein sequence ID" value="KPH76105.1"/>
    <property type="molecule type" value="Genomic_DNA"/>
</dbReference>
<proteinExistence type="predicted"/>
<name>A0ABR5MK55_9BACI</name>
<evidence type="ECO:0000313" key="2">
    <source>
        <dbReference type="EMBL" id="KPH76105.1"/>
    </source>
</evidence>
<dbReference type="PANTHER" id="PTHR43236">
    <property type="entry name" value="ANTITOXIN HIGA1"/>
    <property type="match status" value="1"/>
</dbReference>
<dbReference type="RefSeq" id="WP_060668253.1">
    <property type="nucleotide sequence ID" value="NZ_LGTK01000018.1"/>
</dbReference>
<protein>
    <recommendedName>
        <fullName evidence="1">IrrE N-terminal-like domain-containing protein</fullName>
    </recommendedName>
</protein>
<feature type="domain" description="IrrE N-terminal-like" evidence="1">
    <location>
        <begin position="24"/>
        <end position="138"/>
    </location>
</feature>
<evidence type="ECO:0000313" key="3">
    <source>
        <dbReference type="Proteomes" id="UP000037854"/>
    </source>
</evidence>
<organism evidence="2 3">
    <name type="scientific">Oceanobacillus caeni</name>
    <dbReference type="NCBI Taxonomy" id="405946"/>
    <lineage>
        <taxon>Bacteria</taxon>
        <taxon>Bacillati</taxon>
        <taxon>Bacillota</taxon>
        <taxon>Bacilli</taxon>
        <taxon>Bacillales</taxon>
        <taxon>Bacillaceae</taxon>
        <taxon>Oceanobacillus</taxon>
    </lineage>
</organism>
<dbReference type="Gene3D" id="1.10.10.2910">
    <property type="match status" value="1"/>
</dbReference>
<dbReference type="PANTHER" id="PTHR43236:SF1">
    <property type="entry name" value="BLL7220 PROTEIN"/>
    <property type="match status" value="1"/>
</dbReference>
<dbReference type="Proteomes" id="UP000037854">
    <property type="component" value="Unassembled WGS sequence"/>
</dbReference>
<gene>
    <name evidence="2" type="ORF">AFL42_07360</name>
</gene>
<dbReference type="InterPro" id="IPR052345">
    <property type="entry name" value="Rad_response_metalloprotease"/>
</dbReference>
<sequence>MWIKEIVESLVEKHGTNDPFKIADAENIYVIEQDLHEEILGFYKYIRRNKFIFINSNLSSNEKLFTCAHELGHSKLHPRTDTTFLRSKTLFSVGKIENEANRFAVELLMLDENLYKFKNTNLTIYDAADLYSVPKEVCHLKKI</sequence>
<evidence type="ECO:0000259" key="1">
    <source>
        <dbReference type="Pfam" id="PF06114"/>
    </source>
</evidence>
<reference evidence="2 3" key="1">
    <citation type="submission" date="2015-07" db="EMBL/GenBank/DDBJ databases">
        <title>High-quality draft genome sequence of Oceanobacillus caeni HM6, a bacillus isolated from a human feces.</title>
        <authorList>
            <person name="Kumar J."/>
            <person name="Verma M.K."/>
            <person name="Pandey R."/>
            <person name="Bhambi M."/>
            <person name="Chauhan N."/>
        </authorList>
    </citation>
    <scope>NUCLEOTIDE SEQUENCE [LARGE SCALE GENOMIC DNA]</scope>
    <source>
        <strain evidence="2 3">HM6</strain>
    </source>
</reference>
<dbReference type="InterPro" id="IPR010359">
    <property type="entry name" value="IrrE_HExxH"/>
</dbReference>